<comment type="pathway">
    <text evidence="2">Protein modification; protein ubiquitination.</text>
</comment>
<dbReference type="SUPFAM" id="SSF54695">
    <property type="entry name" value="POZ domain"/>
    <property type="match status" value="1"/>
</dbReference>
<dbReference type="Gene3D" id="1.20.1020.10">
    <property type="entry name" value="TAZ domain"/>
    <property type="match status" value="1"/>
</dbReference>
<dbReference type="GO" id="GO:0042542">
    <property type="term" value="P:response to hydrogen peroxide"/>
    <property type="evidence" value="ECO:0007669"/>
    <property type="project" value="UniProtKB-ARBA"/>
</dbReference>
<keyword evidence="5" id="KW-0833">Ubl conjugation pathway</keyword>
<evidence type="ECO:0000256" key="6">
    <source>
        <dbReference type="ARBA" id="ARBA00022833"/>
    </source>
</evidence>
<dbReference type="PROSITE" id="PS50097">
    <property type="entry name" value="BTB"/>
    <property type="match status" value="1"/>
</dbReference>
<gene>
    <name evidence="7" type="ORF">Lalb_Chr16g0389231</name>
</gene>
<evidence type="ECO:0000313" key="7">
    <source>
        <dbReference type="EMBL" id="KAE9597685.1"/>
    </source>
</evidence>
<comment type="subcellular location">
    <subcellularLocation>
        <location evidence="1">Endomembrane system</location>
        <topology evidence="1">Peripheral membrane protein</topology>
    </subcellularLocation>
</comment>
<keyword evidence="4" id="KW-0863">Zinc-finger</keyword>
<dbReference type="GO" id="GO:0016740">
    <property type="term" value="F:transferase activity"/>
    <property type="evidence" value="ECO:0007669"/>
    <property type="project" value="UniProtKB-KW"/>
</dbReference>
<keyword evidence="3" id="KW-0479">Metal-binding</keyword>
<dbReference type="InterPro" id="IPR035898">
    <property type="entry name" value="TAZ_dom_sf"/>
</dbReference>
<evidence type="ECO:0000256" key="3">
    <source>
        <dbReference type="ARBA" id="ARBA00022723"/>
    </source>
</evidence>
<dbReference type="CDD" id="cd14733">
    <property type="entry name" value="BACK"/>
    <property type="match status" value="1"/>
</dbReference>
<organism evidence="7 8">
    <name type="scientific">Lupinus albus</name>
    <name type="common">White lupine</name>
    <name type="synonym">Lupinus termis</name>
    <dbReference type="NCBI Taxonomy" id="3870"/>
    <lineage>
        <taxon>Eukaryota</taxon>
        <taxon>Viridiplantae</taxon>
        <taxon>Streptophyta</taxon>
        <taxon>Embryophyta</taxon>
        <taxon>Tracheophyta</taxon>
        <taxon>Spermatophyta</taxon>
        <taxon>Magnoliopsida</taxon>
        <taxon>eudicotyledons</taxon>
        <taxon>Gunneridae</taxon>
        <taxon>Pentapetalae</taxon>
        <taxon>rosids</taxon>
        <taxon>fabids</taxon>
        <taxon>Fabales</taxon>
        <taxon>Fabaceae</taxon>
        <taxon>Papilionoideae</taxon>
        <taxon>50 kb inversion clade</taxon>
        <taxon>genistoids sensu lato</taxon>
        <taxon>core genistoids</taxon>
        <taxon>Genisteae</taxon>
        <taxon>Lupinus</taxon>
    </lineage>
</organism>
<dbReference type="GO" id="GO:0009725">
    <property type="term" value="P:response to hormone"/>
    <property type="evidence" value="ECO:0007669"/>
    <property type="project" value="UniProtKB-ARBA"/>
</dbReference>
<accession>A0A6A4P4Q2</accession>
<dbReference type="SMART" id="SM00551">
    <property type="entry name" value="ZnF_TAZ"/>
    <property type="match status" value="1"/>
</dbReference>
<dbReference type="InterPro" id="IPR000197">
    <property type="entry name" value="Znf_TAZ"/>
</dbReference>
<dbReference type="OrthoDB" id="6359816at2759"/>
<keyword evidence="7" id="KW-0808">Transferase</keyword>
<dbReference type="Proteomes" id="UP000447434">
    <property type="component" value="Chromosome 16"/>
</dbReference>
<dbReference type="PANTHER" id="PTHR46287:SF11">
    <property type="entry name" value="BTB_POZ AND TAZ DOMAIN-CONTAINING PROTEIN 4"/>
    <property type="match status" value="1"/>
</dbReference>
<evidence type="ECO:0000313" key="8">
    <source>
        <dbReference type="Proteomes" id="UP000447434"/>
    </source>
</evidence>
<evidence type="ECO:0000256" key="4">
    <source>
        <dbReference type="ARBA" id="ARBA00022771"/>
    </source>
</evidence>
<keyword evidence="8" id="KW-1185">Reference proteome</keyword>
<dbReference type="GO" id="GO:0008270">
    <property type="term" value="F:zinc ion binding"/>
    <property type="evidence" value="ECO:0007669"/>
    <property type="project" value="UniProtKB-KW"/>
</dbReference>
<protein>
    <submittedName>
        <fullName evidence="7">Putative histone acetyltransferase</fullName>
    </submittedName>
</protein>
<evidence type="ECO:0000256" key="1">
    <source>
        <dbReference type="ARBA" id="ARBA00004184"/>
    </source>
</evidence>
<dbReference type="Gene3D" id="3.30.710.10">
    <property type="entry name" value="Potassium Channel Kv1.1, Chain A"/>
    <property type="match status" value="1"/>
</dbReference>
<dbReference type="EMBL" id="WOCE01000016">
    <property type="protein sequence ID" value="KAE9597685.1"/>
    <property type="molecule type" value="Genomic_DNA"/>
</dbReference>
<dbReference type="SMART" id="SM00225">
    <property type="entry name" value="BTB"/>
    <property type="match status" value="1"/>
</dbReference>
<dbReference type="GO" id="GO:0005516">
    <property type="term" value="F:calmodulin binding"/>
    <property type="evidence" value="ECO:0007669"/>
    <property type="project" value="UniProtKB-ARBA"/>
</dbReference>
<dbReference type="GO" id="GO:0012505">
    <property type="term" value="C:endomembrane system"/>
    <property type="evidence" value="ECO:0007669"/>
    <property type="project" value="UniProtKB-SubCell"/>
</dbReference>
<sequence>MDHKCNVSLLDAKKNIPAPPPSPRSMAADCRCKCVDKNNPPARIDSNVFPATRDLWERLYNEGYKADVYISTDNGGIIYAHSIILATASPVLKGMLKQANRHHHWRPISISGVPHDAVRVFVRYLYSSCYEKEEMEQFTLHLLVLSHVFVVPQLKHECQHKLELGFLTIANVVDLLQLSLLCDAPRLVLVCRRKILQNFKAVSESEGWKVMKQSHPVLEKELLESLAEEENRKTMNTRRNNERMIYRQLYEAMDALVHIFSDGCRTIGPHDKDFKANQAPCRYAACKGLELLVRHFADCKLRLPGGCVHCKKMWQVLELHSRLCVDPDQCRVPLCRKFKQRILRQRKKDNVKWKILVEKIFRTRGIVLAPCFQRQ</sequence>
<dbReference type="FunFam" id="1.20.1020.10:FF:000004">
    <property type="entry name" value="BTB/POZ and TAZ domain-containing protein 2"/>
    <property type="match status" value="1"/>
</dbReference>
<dbReference type="Gene3D" id="1.25.40.420">
    <property type="match status" value="1"/>
</dbReference>
<dbReference type="SUPFAM" id="SSF57933">
    <property type="entry name" value="TAZ domain"/>
    <property type="match status" value="1"/>
</dbReference>
<dbReference type="GO" id="GO:0009751">
    <property type="term" value="P:response to salicylic acid"/>
    <property type="evidence" value="ECO:0007669"/>
    <property type="project" value="UniProtKB-ARBA"/>
</dbReference>
<reference evidence="8" key="1">
    <citation type="journal article" date="2020" name="Nat. Commun.">
        <title>Genome sequence of the cluster root forming white lupin.</title>
        <authorList>
            <person name="Hufnagel B."/>
            <person name="Marques A."/>
            <person name="Soriano A."/>
            <person name="Marques L."/>
            <person name="Divol F."/>
            <person name="Doumas P."/>
            <person name="Sallet E."/>
            <person name="Mancinotti D."/>
            <person name="Carrere S."/>
            <person name="Marande W."/>
            <person name="Arribat S."/>
            <person name="Keller J."/>
            <person name="Huneau C."/>
            <person name="Blein T."/>
            <person name="Aime D."/>
            <person name="Laguerre M."/>
            <person name="Taylor J."/>
            <person name="Schubert V."/>
            <person name="Nelson M."/>
            <person name="Geu-Flores F."/>
            <person name="Crespi M."/>
            <person name="Gallardo-Guerrero K."/>
            <person name="Delaux P.-M."/>
            <person name="Salse J."/>
            <person name="Berges H."/>
            <person name="Guyot R."/>
            <person name="Gouzy J."/>
            <person name="Peret B."/>
        </authorList>
    </citation>
    <scope>NUCLEOTIDE SEQUENCE [LARGE SCALE GENOMIC DNA]</scope>
    <source>
        <strain evidence="8">cv. Amiga</strain>
    </source>
</reference>
<dbReference type="InterPro" id="IPR044513">
    <property type="entry name" value="BT1/2/3/4/5"/>
</dbReference>
<evidence type="ECO:0000256" key="5">
    <source>
        <dbReference type="ARBA" id="ARBA00022786"/>
    </source>
</evidence>
<name>A0A6A4P4Q2_LUPAL</name>
<evidence type="ECO:0000256" key="2">
    <source>
        <dbReference type="ARBA" id="ARBA00004906"/>
    </source>
</evidence>
<comment type="caution">
    <text evidence="7">The sequence shown here is derived from an EMBL/GenBank/DDBJ whole genome shotgun (WGS) entry which is preliminary data.</text>
</comment>
<dbReference type="PANTHER" id="PTHR46287">
    <property type="entry name" value="BTB/POZ AND TAZ DOMAIN-CONTAINING PROTEIN 3-RELATED"/>
    <property type="match status" value="1"/>
</dbReference>
<dbReference type="InterPro" id="IPR000210">
    <property type="entry name" value="BTB/POZ_dom"/>
</dbReference>
<dbReference type="AlphaFoldDB" id="A0A6A4P4Q2"/>
<dbReference type="FunFam" id="1.25.40.420:FF:000012">
    <property type="entry name" value="BTB/POZ and TAZ domain-containing protein 2"/>
    <property type="match status" value="1"/>
</dbReference>
<dbReference type="Pfam" id="PF02135">
    <property type="entry name" value="zf-TAZ"/>
    <property type="match status" value="1"/>
</dbReference>
<dbReference type="InterPro" id="IPR011333">
    <property type="entry name" value="SKP1/BTB/POZ_sf"/>
</dbReference>
<proteinExistence type="predicted"/>
<dbReference type="GO" id="GO:0006355">
    <property type="term" value="P:regulation of DNA-templated transcription"/>
    <property type="evidence" value="ECO:0007669"/>
    <property type="project" value="UniProtKB-ARBA"/>
</dbReference>
<keyword evidence="6" id="KW-0862">Zinc</keyword>
<dbReference type="Pfam" id="PF00651">
    <property type="entry name" value="BTB"/>
    <property type="match status" value="1"/>
</dbReference>